<name>A0A1I1MZL7_9RHOB</name>
<feature type="region of interest" description="Disordered" evidence="1">
    <location>
        <begin position="73"/>
        <end position="97"/>
    </location>
</feature>
<keyword evidence="3" id="KW-1185">Reference proteome</keyword>
<dbReference type="AlphaFoldDB" id="A0A1I1MZL7"/>
<proteinExistence type="predicted"/>
<dbReference type="Pfam" id="PF20135">
    <property type="entry name" value="DUF6525"/>
    <property type="match status" value="1"/>
</dbReference>
<evidence type="ECO:0000313" key="3">
    <source>
        <dbReference type="Proteomes" id="UP000231644"/>
    </source>
</evidence>
<dbReference type="OrthoDB" id="7658988at2"/>
<dbReference type="Proteomes" id="UP000231644">
    <property type="component" value="Unassembled WGS sequence"/>
</dbReference>
<evidence type="ECO:0000256" key="1">
    <source>
        <dbReference type="SAM" id="MobiDB-lite"/>
    </source>
</evidence>
<accession>A0A1I1MZL7</accession>
<gene>
    <name evidence="2" type="ORF">SAMN05421762_2685</name>
</gene>
<dbReference type="STRING" id="517719.SAMN05421762_2685"/>
<protein>
    <submittedName>
        <fullName evidence="2">Uncharacterized protein</fullName>
    </submittedName>
</protein>
<evidence type="ECO:0000313" key="2">
    <source>
        <dbReference type="EMBL" id="SFC90546.1"/>
    </source>
</evidence>
<organism evidence="2 3">
    <name type="scientific">Pseudooceanicola nitratireducens</name>
    <dbReference type="NCBI Taxonomy" id="517719"/>
    <lineage>
        <taxon>Bacteria</taxon>
        <taxon>Pseudomonadati</taxon>
        <taxon>Pseudomonadota</taxon>
        <taxon>Alphaproteobacteria</taxon>
        <taxon>Rhodobacterales</taxon>
        <taxon>Paracoccaceae</taxon>
        <taxon>Pseudooceanicola</taxon>
    </lineage>
</organism>
<dbReference type="EMBL" id="FOLX01000001">
    <property type="protein sequence ID" value="SFC90546.1"/>
    <property type="molecule type" value="Genomic_DNA"/>
</dbReference>
<sequence>MRRNVATTLRRRRRPADPMQAYDALPRPLRAWMAQAALPWSPASCRRIWVKARAEGASPDDILARLTRAEQKTLSRDRLSLSAPSPASLANHQEYNR</sequence>
<dbReference type="RefSeq" id="WP_093447129.1">
    <property type="nucleotide sequence ID" value="NZ_FNZG01000001.1"/>
</dbReference>
<dbReference type="InterPro" id="IPR045386">
    <property type="entry name" value="DUF6525"/>
</dbReference>
<reference evidence="2 3" key="1">
    <citation type="submission" date="2016-10" db="EMBL/GenBank/DDBJ databases">
        <authorList>
            <person name="de Groot N.N."/>
        </authorList>
    </citation>
    <scope>NUCLEOTIDE SEQUENCE [LARGE SCALE GENOMIC DNA]</scope>
    <source>
        <strain evidence="2 3">DSM 29619</strain>
    </source>
</reference>
<feature type="compositionally biased region" description="Low complexity" evidence="1">
    <location>
        <begin position="80"/>
        <end position="90"/>
    </location>
</feature>